<accession>A0A178Y415</accession>
<gene>
    <name evidence="1" type="ORF">ATB98_06325</name>
</gene>
<dbReference type="AlphaFoldDB" id="A0A178Y415"/>
<dbReference type="SUPFAM" id="SSF52540">
    <property type="entry name" value="P-loop containing nucleoside triphosphate hydrolases"/>
    <property type="match status" value="1"/>
</dbReference>
<evidence type="ECO:0000313" key="2">
    <source>
        <dbReference type="Proteomes" id="UP000078507"/>
    </source>
</evidence>
<dbReference type="EMBL" id="LNQB01000083">
    <property type="protein sequence ID" value="OAP42309.1"/>
    <property type="molecule type" value="Genomic_DNA"/>
</dbReference>
<sequence>MHLKSATLDDTAPSRMDTGAPLSMGERAAALPVAAVLFGALDVAGVRYGIIQDLASLPAALAGRDDIDLLVDKQDYQLFCSIMAELNGVRGVSLSCYDNVCAGREDWFVPDFSRGAYLHLDLHVGIRVGWEFRKRYLALDYPAIARWERTSSDGVSVPLVSVEDEIRLSLARFAFRLWRLPWQQWVTIGGNWKEQLSRLESASGGNAPHRVEFKLGRDAVSCRVRPSGRGLLVHGGDLAGLRRAIRRRAGFSTVSGMADAAVHLVRKTSYLALRVLGRLMPGAVPPKRRPSSGGLVVALVAPDGLGKSTQVDLLTRRFRWKFGCARAYVGTGEGSGWWFRKGLQQLVFPRRREFKAVIARGGEESTPRGGAKRKVLALGLALWGVLIAVERYVVVKRACRWATRGLIVISDRWPQMVRQGYLDGPMIPSNLPSFPGLATLIRLEQRLYRNMEACRPHLILHLVSDFSVSEKRKPGAIRKEGFEARMALMTELRNRDKDIRAVDASASAEAVNRELFRQIWLSL</sequence>
<comment type="caution">
    <text evidence="1">The sequence shown here is derived from an EMBL/GenBank/DDBJ whole genome shotgun (WGS) entry which is preliminary data.</text>
</comment>
<keyword evidence="2" id="KW-1185">Reference proteome</keyword>
<reference evidence="1 2" key="1">
    <citation type="submission" date="2015-11" db="EMBL/GenBank/DDBJ databases">
        <title>Ensifer anhuiense sp. nov., an effective nitrogen fixation bacterium with Glycine soja.</title>
        <authorList>
            <person name="Yan H."/>
            <person name="Chen W."/>
        </authorList>
    </citation>
    <scope>NUCLEOTIDE SEQUENCE [LARGE SCALE GENOMIC DNA]</scope>
    <source>
        <strain evidence="1 2">LMG 7837</strain>
    </source>
</reference>
<name>A0A178Y415_SINSA</name>
<organism evidence="1 2">
    <name type="scientific">Sinorhizobium saheli</name>
    <dbReference type="NCBI Taxonomy" id="36856"/>
    <lineage>
        <taxon>Bacteria</taxon>
        <taxon>Pseudomonadati</taxon>
        <taxon>Pseudomonadota</taxon>
        <taxon>Alphaproteobacteria</taxon>
        <taxon>Hyphomicrobiales</taxon>
        <taxon>Rhizobiaceae</taxon>
        <taxon>Sinorhizobium/Ensifer group</taxon>
        <taxon>Sinorhizobium</taxon>
    </lineage>
</organism>
<proteinExistence type="predicted"/>
<evidence type="ECO:0008006" key="3">
    <source>
        <dbReference type="Google" id="ProtNLM"/>
    </source>
</evidence>
<dbReference type="STRING" id="36856.ATB98_06325"/>
<dbReference type="Gene3D" id="3.40.50.300">
    <property type="entry name" value="P-loop containing nucleotide triphosphate hydrolases"/>
    <property type="match status" value="1"/>
</dbReference>
<evidence type="ECO:0000313" key="1">
    <source>
        <dbReference type="EMBL" id="OAP42309.1"/>
    </source>
</evidence>
<dbReference type="InterPro" id="IPR027417">
    <property type="entry name" value="P-loop_NTPase"/>
</dbReference>
<dbReference type="Proteomes" id="UP000078507">
    <property type="component" value="Unassembled WGS sequence"/>
</dbReference>
<protein>
    <recommendedName>
        <fullName evidence="3">Thymidylate kinase</fullName>
    </recommendedName>
</protein>